<gene>
    <name evidence="3" type="ORF">KV113_14270</name>
</gene>
<comment type="caution">
    <text evidence="3">The sequence shown here is derived from an EMBL/GenBank/DDBJ whole genome shotgun (WGS) entry which is preliminary data.</text>
</comment>
<feature type="transmembrane region" description="Helical" evidence="2">
    <location>
        <begin position="55"/>
        <end position="80"/>
    </location>
</feature>
<evidence type="ECO:0000313" key="4">
    <source>
        <dbReference type="Proteomes" id="UP001298593"/>
    </source>
</evidence>
<evidence type="ECO:0000313" key="3">
    <source>
        <dbReference type="EMBL" id="MEB3032722.1"/>
    </source>
</evidence>
<keyword evidence="4" id="KW-1185">Reference proteome</keyword>
<sequence>MNSFLLLITLILAYVMVKRRADQPTPADRVAKADIDRAADNQQGGSSWHTKAMPWLIFFGCASIFGLEVSAAIVAAVYAVRLGVRVARERAAQRDRLIADAMKQHNQVMSGDDAGIYGNYPPPHHPGVPQRQPPHRAIPDPLQRTPRPDPRTLSPEGQGNSLLMNADVLTADFVAEEFRYVTAAGVQRRAAFPAKDFVPGLRDDTVPGLNDLANLLASARGWGEVGGRDEWWRITFDEHMIETDDMDIPNTITFELTHKSPRTDFDAYLALRGDDPTLWIYGRGQKDQGEEQLSHVSNAMVGLRRMWESITLCIGQCEPEGFTADTSRWLMRVTYRRHGENAFDFITPCRFEKPEAWEPNWE</sequence>
<accession>A0ABU5XY55</accession>
<dbReference type="Proteomes" id="UP001298593">
    <property type="component" value="Unassembled WGS sequence"/>
</dbReference>
<keyword evidence="2" id="KW-1133">Transmembrane helix</keyword>
<reference evidence="3 4" key="1">
    <citation type="submission" date="2023-12" db="EMBL/GenBank/DDBJ databases">
        <title>Description of new species of Mycobacterium terrae complex isolated from sewage at the Sao Paulo Zoological Park Foundation in Brazil.</title>
        <authorList>
            <person name="Romagnoli C.L."/>
            <person name="Conceicao E.C."/>
            <person name="Machado E."/>
            <person name="Barreto L.B.P.F."/>
            <person name="Sharma A."/>
            <person name="Silva N.M."/>
            <person name="Marques L.E."/>
            <person name="Juliana M.A."/>
            <person name="Lourenco M.C.S."/>
            <person name="Digiampietri L.A."/>
            <person name="Suffys P.N."/>
            <person name="Viana-Niero C."/>
        </authorList>
    </citation>
    <scope>NUCLEOTIDE SEQUENCE [LARGE SCALE GENOMIC DNA]</scope>
    <source>
        <strain evidence="3 4">MYC340</strain>
    </source>
</reference>
<protein>
    <submittedName>
        <fullName evidence="3">Uncharacterized protein</fullName>
    </submittedName>
</protein>
<evidence type="ECO:0000256" key="1">
    <source>
        <dbReference type="SAM" id="MobiDB-lite"/>
    </source>
</evidence>
<feature type="region of interest" description="Disordered" evidence="1">
    <location>
        <begin position="112"/>
        <end position="160"/>
    </location>
</feature>
<dbReference type="EMBL" id="JAYJJU010000012">
    <property type="protein sequence ID" value="MEB3032722.1"/>
    <property type="molecule type" value="Genomic_DNA"/>
</dbReference>
<keyword evidence="2" id="KW-0812">Transmembrane</keyword>
<organism evidence="3 4">
    <name type="scientific">[Mycobacterium] nativiensis</name>
    <dbReference type="NCBI Taxonomy" id="2855503"/>
    <lineage>
        <taxon>Bacteria</taxon>
        <taxon>Bacillati</taxon>
        <taxon>Actinomycetota</taxon>
        <taxon>Actinomycetes</taxon>
        <taxon>Mycobacteriales</taxon>
        <taxon>Mycobacteriaceae</taxon>
        <taxon>Mycolicibacter</taxon>
    </lineage>
</organism>
<keyword evidence="2" id="KW-0472">Membrane</keyword>
<name>A0ABU5XY55_9MYCO</name>
<evidence type="ECO:0000256" key="2">
    <source>
        <dbReference type="SAM" id="Phobius"/>
    </source>
</evidence>
<proteinExistence type="predicted"/>
<dbReference type="RefSeq" id="WP_224971662.1">
    <property type="nucleotide sequence ID" value="NZ_JAYJJU010000012.1"/>
</dbReference>